<dbReference type="PANTHER" id="PTHR30158">
    <property type="entry name" value="ACRA/E-RELATED COMPONENT OF DRUG EFFLUX TRANSPORTER"/>
    <property type="match status" value="1"/>
</dbReference>
<keyword evidence="3" id="KW-0732">Signal</keyword>
<dbReference type="RefSeq" id="WP_128391338.1">
    <property type="nucleotide sequence ID" value="NZ_SBII01000016.1"/>
</dbReference>
<organism evidence="7 8">
    <name type="scientific">Flavobacterium cerinum</name>
    <dbReference type="NCBI Taxonomy" id="2502784"/>
    <lineage>
        <taxon>Bacteria</taxon>
        <taxon>Pseudomonadati</taxon>
        <taxon>Bacteroidota</taxon>
        <taxon>Flavobacteriia</taxon>
        <taxon>Flavobacteriales</taxon>
        <taxon>Flavobacteriaceae</taxon>
        <taxon>Flavobacterium</taxon>
    </lineage>
</organism>
<dbReference type="PANTHER" id="PTHR30158:SF23">
    <property type="entry name" value="MULTIDRUG RESISTANCE PROTEIN MEXA"/>
    <property type="match status" value="1"/>
</dbReference>
<dbReference type="Gene3D" id="2.40.30.170">
    <property type="match status" value="1"/>
</dbReference>
<keyword evidence="8" id="KW-1185">Reference proteome</keyword>
<dbReference type="Pfam" id="PF25944">
    <property type="entry name" value="Beta-barrel_RND"/>
    <property type="match status" value="1"/>
</dbReference>
<comment type="caution">
    <text evidence="7">The sequence shown here is derived from an EMBL/GenBank/DDBJ whole genome shotgun (WGS) entry which is preliminary data.</text>
</comment>
<feature type="domain" description="Multidrug resistance protein MdtA-like beta-barrel" evidence="5">
    <location>
        <begin position="189"/>
        <end position="269"/>
    </location>
</feature>
<accession>A0A3S3QTS6</accession>
<dbReference type="GO" id="GO:0030313">
    <property type="term" value="C:cell envelope"/>
    <property type="evidence" value="ECO:0007669"/>
    <property type="project" value="UniProtKB-SubCell"/>
</dbReference>
<dbReference type="EMBL" id="SBII01000016">
    <property type="protein sequence ID" value="RWW91886.1"/>
    <property type="molecule type" value="Genomic_DNA"/>
</dbReference>
<dbReference type="GO" id="GO:0005886">
    <property type="term" value="C:plasma membrane"/>
    <property type="evidence" value="ECO:0007669"/>
    <property type="project" value="TreeGrafter"/>
</dbReference>
<feature type="signal peptide" evidence="3">
    <location>
        <begin position="1"/>
        <end position="22"/>
    </location>
</feature>
<evidence type="ECO:0000313" key="8">
    <source>
        <dbReference type="Proteomes" id="UP000287527"/>
    </source>
</evidence>
<dbReference type="Gene3D" id="1.10.287.470">
    <property type="entry name" value="Helix hairpin bin"/>
    <property type="match status" value="1"/>
</dbReference>
<feature type="chain" id="PRO_5018765375" evidence="3">
    <location>
        <begin position="23"/>
        <end position="361"/>
    </location>
</feature>
<comment type="similarity">
    <text evidence="2">Belongs to the membrane fusion protein (MFP) (TC 8.A.1) family.</text>
</comment>
<dbReference type="OrthoDB" id="9801814at2"/>
<dbReference type="Pfam" id="PF25967">
    <property type="entry name" value="RND-MFP_C"/>
    <property type="match status" value="1"/>
</dbReference>
<dbReference type="NCBIfam" id="TIGR01730">
    <property type="entry name" value="RND_mfp"/>
    <property type="match status" value="1"/>
</dbReference>
<dbReference type="InterPro" id="IPR058625">
    <property type="entry name" value="MdtA-like_BSH"/>
</dbReference>
<dbReference type="InterPro" id="IPR058627">
    <property type="entry name" value="MdtA-like_C"/>
</dbReference>
<dbReference type="SUPFAM" id="SSF111369">
    <property type="entry name" value="HlyD-like secretion proteins"/>
    <property type="match status" value="1"/>
</dbReference>
<feature type="domain" description="Multidrug resistance protein MdtA-like C-terminal permuted SH3" evidence="6">
    <location>
        <begin position="274"/>
        <end position="333"/>
    </location>
</feature>
<evidence type="ECO:0000259" key="6">
    <source>
        <dbReference type="Pfam" id="PF25967"/>
    </source>
</evidence>
<name>A0A3S3QTS6_9FLAO</name>
<proteinExistence type="inferred from homology"/>
<protein>
    <submittedName>
        <fullName evidence="7">Efflux RND transporter periplasmic adaptor subunit</fullName>
    </submittedName>
</protein>
<gene>
    <name evidence="7" type="ORF">EPI11_17745</name>
</gene>
<dbReference type="Pfam" id="PF25917">
    <property type="entry name" value="BSH_RND"/>
    <property type="match status" value="1"/>
</dbReference>
<evidence type="ECO:0000256" key="1">
    <source>
        <dbReference type="ARBA" id="ARBA00004196"/>
    </source>
</evidence>
<evidence type="ECO:0000259" key="4">
    <source>
        <dbReference type="Pfam" id="PF25917"/>
    </source>
</evidence>
<dbReference type="Gene3D" id="2.40.420.20">
    <property type="match status" value="1"/>
</dbReference>
<dbReference type="Proteomes" id="UP000287527">
    <property type="component" value="Unassembled WGS sequence"/>
</dbReference>
<evidence type="ECO:0000259" key="5">
    <source>
        <dbReference type="Pfam" id="PF25944"/>
    </source>
</evidence>
<dbReference type="InterPro" id="IPR058626">
    <property type="entry name" value="MdtA-like_b-barrel"/>
</dbReference>
<dbReference type="GO" id="GO:0046677">
    <property type="term" value="P:response to antibiotic"/>
    <property type="evidence" value="ECO:0007669"/>
    <property type="project" value="TreeGrafter"/>
</dbReference>
<evidence type="ECO:0000256" key="3">
    <source>
        <dbReference type="SAM" id="SignalP"/>
    </source>
</evidence>
<dbReference type="AlphaFoldDB" id="A0A3S3QTS6"/>
<dbReference type="Gene3D" id="2.40.50.100">
    <property type="match status" value="1"/>
</dbReference>
<sequence>MKRILMLAGLCALMCLTSCTSKVEKEKEEQVKFLVTNPVKVDTSITKEYVSQINSIQHIELRVQERGYLDKIFVDEGQFVKKGQLLFQIMPKLYEAEMQKAAAEANFAEIEYKNTKRLADKNVVAPNELAMAKAKFDKAKAELALTQVHLGFTQIRAPFDGIIDRFHVRLGSLVDEGDLLTNLSDNSKMWVYYNVPESEYLDYKAKLNNDTKPKVSLLMANNKMFDYPGIVETIEGEFNNETGNIAFRATFPNPKGLLRHGETGNIQMEMPLKNAILIPQKATFEVLDKKYVYVVDKNNVIKSREITIAAELPHIFVIKDGLSLDDKILLEGIRLVKENQKIEYKLEKPEYVMSHLELYAE</sequence>
<reference evidence="7 8" key="1">
    <citation type="submission" date="2019-01" db="EMBL/GenBank/DDBJ databases">
        <title>Flavobacterium sp. nov.,isolated from freshwater.</title>
        <authorList>
            <person name="Zhang R."/>
            <person name="Du Z.-J."/>
        </authorList>
    </citation>
    <scope>NUCLEOTIDE SEQUENCE [LARGE SCALE GENOMIC DNA]</scope>
    <source>
        <strain evidence="7 8">1E403</strain>
    </source>
</reference>
<dbReference type="InterPro" id="IPR006143">
    <property type="entry name" value="RND_pump_MFP"/>
</dbReference>
<dbReference type="GO" id="GO:0022857">
    <property type="term" value="F:transmembrane transporter activity"/>
    <property type="evidence" value="ECO:0007669"/>
    <property type="project" value="InterPro"/>
</dbReference>
<feature type="domain" description="Multidrug resistance protein MdtA-like barrel-sandwich hybrid" evidence="4">
    <location>
        <begin position="59"/>
        <end position="180"/>
    </location>
</feature>
<evidence type="ECO:0000256" key="2">
    <source>
        <dbReference type="ARBA" id="ARBA00009477"/>
    </source>
</evidence>
<evidence type="ECO:0000313" key="7">
    <source>
        <dbReference type="EMBL" id="RWW91886.1"/>
    </source>
</evidence>
<comment type="subcellular location">
    <subcellularLocation>
        <location evidence="1">Cell envelope</location>
    </subcellularLocation>
</comment>